<organism evidence="2 3">
    <name type="scientific">Leptospira biflexa serovar Patoc (strain Patoc 1 / ATCC 23582 / Paris)</name>
    <dbReference type="NCBI Taxonomy" id="456481"/>
    <lineage>
        <taxon>Bacteria</taxon>
        <taxon>Pseudomonadati</taxon>
        <taxon>Spirochaetota</taxon>
        <taxon>Spirochaetia</taxon>
        <taxon>Leptospirales</taxon>
        <taxon>Leptospiraceae</taxon>
        <taxon>Leptospira</taxon>
    </lineage>
</organism>
<protein>
    <recommendedName>
        <fullName evidence="4">Right handed beta helix domain-containing protein</fullName>
    </recommendedName>
</protein>
<keyword evidence="1" id="KW-0472">Membrane</keyword>
<dbReference type="HOGENOM" id="CLU_294028_0_0_12"/>
<sequence length="1062" mass="109185">MHLSDFTSLDGKKLTISLAFTCCIKESHHPMFQKFLQYTIFLVFFFLGACVPSLSKSFMQSVSDFLQLRSLVNTGPFQISVTVSGLVGTGLTLSLNSGLSSLTIDADGNYQFGSTLITGQDFNVSIVNQPVLPAQTCSVNGGSGVVGFGNISSIIVNCDPLRYSLGGTITGLDGATGLTLTNAFDGATLPVAVAAGTFAFTQTYVSGSTYNVTVTTQPNHPVQNCIVTNNGSGTFASADITNITINCTSTAYPIEITAVGIGSGTLTLSNNGSEMLPIASDGLHRFPTNLPPSSTYNVQIVSSPPGHQCVLSATTGTIAGTVSILANCFSVLSYTPRNGGILLPSESLRLVFSAEVNTGSCTGSTGTLADTTLSLPVQFVLATTNFANDSLVVTPAVTDSWQAGHRTLTLNCLTNVGSHPLSTNISLLYMIPSNLRYVADVGGNDLNDGLTTLTPKRNIQSAIDSFGGCPTGDCAVLVTQGSYDPAAVGDRIQLVSGISLFGSYEPGFTTWSPGDKDSIIFMGSVPASCALATATSPCASIAADVSITSPVVISGFEIRSGSTAPYMAGVFLDSTANVRLIDNTIIAGTSANGSAGVFSTNSNPYLVLNRIEGGICASASGCSAVGVEMSSGILIAPVIFGNVILGGTDSTSINTNAHSIGIRYSGTVGIDVSNIRQNIITANSMSLIDPSSTSSIAFDIGTPAASSTGILAGNQFNHGAAYSSYGIRLQGATNIQIGSVTQGNVIIGGANAVSENYGIKILNSNNIVRRNFITLGSTNRNNAFNTTAGIYFASGLNNTSIIENNTITGGSATDPTNFSTAQLIGIYASALGPGSSISGNHIRLGTANGGGTSLVSGISVATSGAMLVSNNWIQNGTSNRNARGINLFQITSAMRVFHNTISSGTDTPGNDAAIYLSGFSNTLLIENNIFYLNSDVAGNACIYNLNGTSGATRYNVFHNCTNKVFQAALNYTDICAGGVPGSLGCVTPLGLAPNFGNNLNLDPNFVSLIGVYSYIPTAASSCLITRSTNTIIADSYNGLGTRPGGDGGVSLGAIEYNLPCTP</sequence>
<dbReference type="STRING" id="456481.LEPBI_I2636"/>
<accession>B0SM85</accession>
<evidence type="ECO:0000313" key="3">
    <source>
        <dbReference type="Proteomes" id="UP000001847"/>
    </source>
</evidence>
<evidence type="ECO:0000256" key="1">
    <source>
        <dbReference type="SAM" id="Phobius"/>
    </source>
</evidence>
<dbReference type="SMART" id="SM00710">
    <property type="entry name" value="PbH1"/>
    <property type="match status" value="8"/>
</dbReference>
<keyword evidence="3" id="KW-1185">Reference proteome</keyword>
<dbReference type="Proteomes" id="UP000001847">
    <property type="component" value="Chromosome I"/>
</dbReference>
<dbReference type="KEGG" id="lbi:LEPBI_I2636"/>
<dbReference type="AlphaFoldDB" id="B0SM85"/>
<proteinExistence type="predicted"/>
<keyword evidence="1" id="KW-0812">Transmembrane</keyword>
<dbReference type="InterPro" id="IPR006626">
    <property type="entry name" value="PbH1"/>
</dbReference>
<dbReference type="EMBL" id="CP000786">
    <property type="protein sequence ID" value="ABZ98715.1"/>
    <property type="molecule type" value="Genomic_DNA"/>
</dbReference>
<reference evidence="2 3" key="1">
    <citation type="journal article" date="2008" name="PLoS ONE">
        <title>Genome sequence of the saprophyte Leptospira biflexa provides insights into the evolution of Leptospira and the pathogenesis of leptospirosis.</title>
        <authorList>
            <person name="Picardeau M."/>
            <person name="Bulach D.M."/>
            <person name="Bouchier C."/>
            <person name="Zuerner R.L."/>
            <person name="Zidane N."/>
            <person name="Wilson P.J."/>
            <person name="Creno S."/>
            <person name="Kuczek E.S."/>
            <person name="Bommezzadri S."/>
            <person name="Davis J.C."/>
            <person name="McGrath A."/>
            <person name="Johnson M.J."/>
            <person name="Boursaux-Eude C."/>
            <person name="Seemann T."/>
            <person name="Rouy Z."/>
            <person name="Coppel R.L."/>
            <person name="Rood J.I."/>
            <person name="Lajus A."/>
            <person name="Davies J.K."/>
            <person name="Medigue C."/>
            <person name="Adler B."/>
        </authorList>
    </citation>
    <scope>NUCLEOTIDE SEQUENCE [LARGE SCALE GENOMIC DNA]</scope>
    <source>
        <strain evidence="3">Patoc 1 / ATCC 23582 / Paris</strain>
    </source>
</reference>
<evidence type="ECO:0000313" key="2">
    <source>
        <dbReference type="EMBL" id="ABZ98715.1"/>
    </source>
</evidence>
<gene>
    <name evidence="2" type="ordered locus">LEPBI_I2636</name>
</gene>
<keyword evidence="1" id="KW-1133">Transmembrane helix</keyword>
<evidence type="ECO:0008006" key="4">
    <source>
        <dbReference type="Google" id="ProtNLM"/>
    </source>
</evidence>
<feature type="transmembrane region" description="Helical" evidence="1">
    <location>
        <begin position="35"/>
        <end position="54"/>
    </location>
</feature>
<name>B0SM85_LEPBP</name>